<evidence type="ECO:0000256" key="2">
    <source>
        <dbReference type="SAM" id="Phobius"/>
    </source>
</evidence>
<dbReference type="OrthoDB" id="10442120at2759"/>
<evidence type="ECO:0000256" key="1">
    <source>
        <dbReference type="SAM" id="MobiDB-lite"/>
    </source>
</evidence>
<feature type="transmembrane region" description="Helical" evidence="2">
    <location>
        <begin position="59"/>
        <end position="81"/>
    </location>
</feature>
<evidence type="ECO:0000313" key="3">
    <source>
        <dbReference type="EMBL" id="RCN29517.1"/>
    </source>
</evidence>
<evidence type="ECO:0000313" key="4">
    <source>
        <dbReference type="Proteomes" id="UP000252519"/>
    </source>
</evidence>
<keyword evidence="4" id="KW-1185">Reference proteome</keyword>
<feature type="transmembrane region" description="Helical" evidence="2">
    <location>
        <begin position="88"/>
        <end position="105"/>
    </location>
</feature>
<feature type="region of interest" description="Disordered" evidence="1">
    <location>
        <begin position="1"/>
        <end position="22"/>
    </location>
</feature>
<keyword evidence="2" id="KW-1133">Transmembrane helix</keyword>
<reference evidence="3 4" key="1">
    <citation type="submission" date="2014-10" db="EMBL/GenBank/DDBJ databases">
        <title>Draft genome of the hookworm Ancylostoma caninum.</title>
        <authorList>
            <person name="Mitreva M."/>
        </authorList>
    </citation>
    <scope>NUCLEOTIDE SEQUENCE [LARGE SCALE GENOMIC DNA]</scope>
    <source>
        <strain evidence="3 4">Baltimore</strain>
    </source>
</reference>
<accession>A0A368FH64</accession>
<feature type="compositionally biased region" description="Polar residues" evidence="1">
    <location>
        <begin position="9"/>
        <end position="22"/>
    </location>
</feature>
<dbReference type="EMBL" id="JOJR01001905">
    <property type="protein sequence ID" value="RCN29517.1"/>
    <property type="molecule type" value="Genomic_DNA"/>
</dbReference>
<dbReference type="Proteomes" id="UP000252519">
    <property type="component" value="Unassembled WGS sequence"/>
</dbReference>
<protein>
    <submittedName>
        <fullName evidence="3">Uncharacterized protein</fullName>
    </submittedName>
</protein>
<keyword evidence="2" id="KW-0472">Membrane</keyword>
<name>A0A368FH64_ANCCA</name>
<keyword evidence="2" id="KW-0812">Transmembrane</keyword>
<proteinExistence type="predicted"/>
<dbReference type="AlphaFoldDB" id="A0A368FH64"/>
<gene>
    <name evidence="3" type="ORF">ANCCAN_24718</name>
</gene>
<comment type="caution">
    <text evidence="3">The sequence shown here is derived from an EMBL/GenBank/DDBJ whole genome shotgun (WGS) entry which is preliminary data.</text>
</comment>
<organism evidence="3 4">
    <name type="scientific">Ancylostoma caninum</name>
    <name type="common">Dog hookworm</name>
    <dbReference type="NCBI Taxonomy" id="29170"/>
    <lineage>
        <taxon>Eukaryota</taxon>
        <taxon>Metazoa</taxon>
        <taxon>Ecdysozoa</taxon>
        <taxon>Nematoda</taxon>
        <taxon>Chromadorea</taxon>
        <taxon>Rhabditida</taxon>
        <taxon>Rhabditina</taxon>
        <taxon>Rhabditomorpha</taxon>
        <taxon>Strongyloidea</taxon>
        <taxon>Ancylostomatidae</taxon>
        <taxon>Ancylostomatinae</taxon>
        <taxon>Ancylostoma</taxon>
    </lineage>
</organism>
<sequence length="106" mass="12029">MCSLRSHLPSKTNTRKQQFNERSFSKRATSWVRQSITTMKTRSGSKYCIVEHRSCDNNLSSLTCLLYVAVSSILASSRFILSLRSDQFLLFHCLAVDGLFVSFALV</sequence>